<evidence type="ECO:0000256" key="3">
    <source>
        <dbReference type="ARBA" id="ARBA00022737"/>
    </source>
</evidence>
<feature type="compositionally biased region" description="Low complexity" evidence="8">
    <location>
        <begin position="287"/>
        <end position="298"/>
    </location>
</feature>
<dbReference type="AlphaFoldDB" id="A0AAV5RV22"/>
<reference evidence="10 11" key="1">
    <citation type="journal article" date="2023" name="Elife">
        <title>Identification of key yeast species and microbe-microbe interactions impacting larval growth of Drosophila in the wild.</title>
        <authorList>
            <person name="Mure A."/>
            <person name="Sugiura Y."/>
            <person name="Maeda R."/>
            <person name="Honda K."/>
            <person name="Sakurai N."/>
            <person name="Takahashi Y."/>
            <person name="Watada M."/>
            <person name="Katoh T."/>
            <person name="Gotoh A."/>
            <person name="Gotoh Y."/>
            <person name="Taniguchi I."/>
            <person name="Nakamura K."/>
            <person name="Hayashi T."/>
            <person name="Katayama T."/>
            <person name="Uemura T."/>
            <person name="Hattori Y."/>
        </authorList>
    </citation>
    <scope>NUCLEOTIDE SEQUENCE [LARGE SCALE GENOMIC DNA]</scope>
    <source>
        <strain evidence="10 11">KH-74</strain>
    </source>
</reference>
<dbReference type="InterPro" id="IPR013087">
    <property type="entry name" value="Znf_C2H2_type"/>
</dbReference>
<keyword evidence="4 7" id="KW-0863">Zinc-finger</keyword>
<dbReference type="GO" id="GO:0005634">
    <property type="term" value="C:nucleus"/>
    <property type="evidence" value="ECO:0007669"/>
    <property type="project" value="UniProtKB-SubCell"/>
</dbReference>
<keyword evidence="6" id="KW-0539">Nucleus</keyword>
<comment type="caution">
    <text evidence="10">The sequence shown here is derived from an EMBL/GenBank/DDBJ whole genome shotgun (WGS) entry which is preliminary data.</text>
</comment>
<name>A0AAV5RV22_MAUHU</name>
<dbReference type="Gene3D" id="3.30.160.60">
    <property type="entry name" value="Classic Zinc Finger"/>
    <property type="match status" value="2"/>
</dbReference>
<accession>A0AAV5RV22</accession>
<dbReference type="PROSITE" id="PS00028">
    <property type="entry name" value="ZINC_FINGER_C2H2_1"/>
    <property type="match status" value="1"/>
</dbReference>
<evidence type="ECO:0000256" key="2">
    <source>
        <dbReference type="ARBA" id="ARBA00022723"/>
    </source>
</evidence>
<evidence type="ECO:0000256" key="8">
    <source>
        <dbReference type="SAM" id="MobiDB-lite"/>
    </source>
</evidence>
<evidence type="ECO:0000256" key="5">
    <source>
        <dbReference type="ARBA" id="ARBA00022833"/>
    </source>
</evidence>
<evidence type="ECO:0000313" key="11">
    <source>
        <dbReference type="Proteomes" id="UP001377567"/>
    </source>
</evidence>
<feature type="compositionally biased region" description="Low complexity" evidence="8">
    <location>
        <begin position="182"/>
        <end position="198"/>
    </location>
</feature>
<dbReference type="Proteomes" id="UP001377567">
    <property type="component" value="Unassembled WGS sequence"/>
</dbReference>
<keyword evidence="3" id="KW-0677">Repeat</keyword>
<dbReference type="InterPro" id="IPR051059">
    <property type="entry name" value="VerF-like"/>
</dbReference>
<keyword evidence="2" id="KW-0479">Metal-binding</keyword>
<dbReference type="GO" id="GO:0000785">
    <property type="term" value="C:chromatin"/>
    <property type="evidence" value="ECO:0007669"/>
    <property type="project" value="TreeGrafter"/>
</dbReference>
<feature type="region of interest" description="Disordered" evidence="8">
    <location>
        <begin position="287"/>
        <end position="401"/>
    </location>
</feature>
<dbReference type="PANTHER" id="PTHR40626:SF32">
    <property type="entry name" value="ZINC FINGER PROTEIN RST2"/>
    <property type="match status" value="1"/>
</dbReference>
<dbReference type="SMART" id="SM00355">
    <property type="entry name" value="ZnF_C2H2"/>
    <property type="match status" value="2"/>
</dbReference>
<dbReference type="GO" id="GO:0000978">
    <property type="term" value="F:RNA polymerase II cis-regulatory region sequence-specific DNA binding"/>
    <property type="evidence" value="ECO:0007669"/>
    <property type="project" value="InterPro"/>
</dbReference>
<comment type="subcellular location">
    <subcellularLocation>
        <location evidence="1">Nucleus</location>
    </subcellularLocation>
</comment>
<feature type="compositionally biased region" description="Low complexity" evidence="8">
    <location>
        <begin position="342"/>
        <end position="373"/>
    </location>
</feature>
<evidence type="ECO:0000256" key="1">
    <source>
        <dbReference type="ARBA" id="ARBA00004123"/>
    </source>
</evidence>
<feature type="domain" description="C2H2-type" evidence="9">
    <location>
        <begin position="68"/>
        <end position="92"/>
    </location>
</feature>
<feature type="region of interest" description="Disordered" evidence="8">
    <location>
        <begin position="182"/>
        <end position="212"/>
    </location>
</feature>
<evidence type="ECO:0000313" key="10">
    <source>
        <dbReference type="EMBL" id="GMM54547.1"/>
    </source>
</evidence>
<dbReference type="PANTHER" id="PTHR40626">
    <property type="entry name" value="MIP31509P"/>
    <property type="match status" value="1"/>
</dbReference>
<dbReference type="SUPFAM" id="SSF57667">
    <property type="entry name" value="beta-beta-alpha zinc fingers"/>
    <property type="match status" value="1"/>
</dbReference>
<dbReference type="EMBL" id="BTGD01000003">
    <property type="protein sequence ID" value="GMM54547.1"/>
    <property type="molecule type" value="Genomic_DNA"/>
</dbReference>
<proteinExistence type="predicted"/>
<dbReference type="FunFam" id="3.30.160.60:FF:002343">
    <property type="entry name" value="Zinc finger protein 33A"/>
    <property type="match status" value="1"/>
</dbReference>
<dbReference type="PROSITE" id="PS50157">
    <property type="entry name" value="ZINC_FINGER_C2H2_2"/>
    <property type="match status" value="2"/>
</dbReference>
<evidence type="ECO:0000259" key="9">
    <source>
        <dbReference type="PROSITE" id="PS50157"/>
    </source>
</evidence>
<evidence type="ECO:0000256" key="6">
    <source>
        <dbReference type="ARBA" id="ARBA00023242"/>
    </source>
</evidence>
<organism evidence="10 11">
    <name type="scientific">Maudiozyma humilis</name>
    <name type="common">Sour dough yeast</name>
    <name type="synonym">Kazachstania humilis</name>
    <dbReference type="NCBI Taxonomy" id="51915"/>
    <lineage>
        <taxon>Eukaryota</taxon>
        <taxon>Fungi</taxon>
        <taxon>Dikarya</taxon>
        <taxon>Ascomycota</taxon>
        <taxon>Saccharomycotina</taxon>
        <taxon>Saccharomycetes</taxon>
        <taxon>Saccharomycetales</taxon>
        <taxon>Saccharomycetaceae</taxon>
        <taxon>Maudiozyma</taxon>
    </lineage>
</organism>
<dbReference type="GO" id="GO:0000981">
    <property type="term" value="F:DNA-binding transcription factor activity, RNA polymerase II-specific"/>
    <property type="evidence" value="ECO:0007669"/>
    <property type="project" value="InterPro"/>
</dbReference>
<evidence type="ECO:0000256" key="4">
    <source>
        <dbReference type="ARBA" id="ARBA00022771"/>
    </source>
</evidence>
<keyword evidence="5" id="KW-0862">Zinc</keyword>
<dbReference type="Pfam" id="PF00096">
    <property type="entry name" value="zf-C2H2"/>
    <property type="match status" value="2"/>
</dbReference>
<evidence type="ECO:0000256" key="7">
    <source>
        <dbReference type="PROSITE-ProRule" id="PRU00042"/>
    </source>
</evidence>
<feature type="compositionally biased region" description="Polar residues" evidence="8">
    <location>
        <begin position="318"/>
        <end position="340"/>
    </location>
</feature>
<dbReference type="GO" id="GO:0008270">
    <property type="term" value="F:zinc ion binding"/>
    <property type="evidence" value="ECO:0007669"/>
    <property type="project" value="UniProtKB-KW"/>
</dbReference>
<feature type="domain" description="C2H2-type" evidence="9">
    <location>
        <begin position="37"/>
        <end position="67"/>
    </location>
</feature>
<keyword evidence="11" id="KW-1185">Reference proteome</keyword>
<dbReference type="InterPro" id="IPR036236">
    <property type="entry name" value="Znf_C2H2_sf"/>
</dbReference>
<feature type="region of interest" description="Disordered" evidence="8">
    <location>
        <begin position="1"/>
        <end position="30"/>
    </location>
</feature>
<sequence>MGIIKKSPRMSSAHTEGLGGGSPKSASVSANSTKKMFRCEGYKDCNMAFTRAEHLARHIRKHTGEKPFQCYICLKYFSRVDNLKQHRDSVHAKVNYPPSYFHEPGMVHQHQQQGHPGQPIYAPLQERTTAQQHPQARLAMQYEMQPRAPMYAAAPTNNQGMSSTTAYLQQHPAGPPRLPASPRAGAAYASAPPQQGAATFNIPSQQPQPQGVPLPMGMTQLHSIAAANGHSPRYNGDNVLLPTMLQNYERGAAAAAPLSPVAKQWILNQAQPTTIAAYPVMQTTAPPQAQGAPAAPGTNKYYHTAHSFGNTPAVPYGQQPQHTPYGTTTILPVHSRSPNGLSPASAASSADSVLSEAGLRPAPMAAPAHAHGPVGESAVPASKKRAAGQSRASSNTAGHQAKRLEPPAVAVMHAAQGPGVQDRLSVNYIIL</sequence>
<gene>
    <name evidence="10" type="ORF">DAKH74_011630</name>
</gene>
<protein>
    <submittedName>
        <fullName evidence="10">Usv1 protein</fullName>
    </submittedName>
</protein>